<feature type="non-terminal residue" evidence="1">
    <location>
        <position position="397"/>
    </location>
</feature>
<dbReference type="Pfam" id="PF00612">
    <property type="entry name" value="IQ"/>
    <property type="match status" value="4"/>
</dbReference>
<feature type="non-terminal residue" evidence="1">
    <location>
        <position position="1"/>
    </location>
</feature>
<dbReference type="SMART" id="SM00015">
    <property type="entry name" value="IQ"/>
    <property type="match status" value="4"/>
</dbReference>
<evidence type="ECO:0000313" key="2">
    <source>
        <dbReference type="Proteomes" id="UP000001593"/>
    </source>
</evidence>
<protein>
    <submittedName>
        <fullName evidence="1">Uncharacterized protein</fullName>
    </submittedName>
</protein>
<dbReference type="Gene3D" id="4.10.270.10">
    <property type="entry name" value="Myosin, subunit A"/>
    <property type="match status" value="1"/>
</dbReference>
<dbReference type="InterPro" id="IPR000048">
    <property type="entry name" value="IQ_motif_EF-hand-BS"/>
</dbReference>
<organism evidence="1 2">
    <name type="scientific">Nematostella vectensis</name>
    <name type="common">Starlet sea anemone</name>
    <dbReference type="NCBI Taxonomy" id="45351"/>
    <lineage>
        <taxon>Eukaryota</taxon>
        <taxon>Metazoa</taxon>
        <taxon>Cnidaria</taxon>
        <taxon>Anthozoa</taxon>
        <taxon>Hexacorallia</taxon>
        <taxon>Actiniaria</taxon>
        <taxon>Edwardsiidae</taxon>
        <taxon>Nematostella</taxon>
    </lineage>
</organism>
<dbReference type="PANTHER" id="PTHR14149:SF14">
    <property type="entry name" value="CALPONIN-HOMOLOGY (CH) DOMAIN-CONTAINING PROTEIN"/>
    <property type="match status" value="1"/>
</dbReference>
<keyword evidence="2" id="KW-1185">Reference proteome</keyword>
<dbReference type="PANTHER" id="PTHR14149">
    <property type="entry name" value="RAS GTPASE-ACTIVATING PROTEIN WITH IQ MOTIF"/>
    <property type="match status" value="1"/>
</dbReference>
<dbReference type="Gene3D" id="1.20.5.190">
    <property type="match status" value="1"/>
</dbReference>
<reference evidence="1 2" key="1">
    <citation type="journal article" date="2007" name="Science">
        <title>Sea anemone genome reveals ancestral eumetazoan gene repertoire and genomic organization.</title>
        <authorList>
            <person name="Putnam N.H."/>
            <person name="Srivastava M."/>
            <person name="Hellsten U."/>
            <person name="Dirks B."/>
            <person name="Chapman J."/>
            <person name="Salamov A."/>
            <person name="Terry A."/>
            <person name="Shapiro H."/>
            <person name="Lindquist E."/>
            <person name="Kapitonov V.V."/>
            <person name="Jurka J."/>
            <person name="Genikhovich G."/>
            <person name="Grigoriev I.V."/>
            <person name="Lucas S.M."/>
            <person name="Steele R.E."/>
            <person name="Finnerty J.R."/>
            <person name="Technau U."/>
            <person name="Martindale M.Q."/>
            <person name="Rokhsar D.S."/>
        </authorList>
    </citation>
    <scope>NUCLEOTIDE SEQUENCE [LARGE SCALE GENOMIC DNA]</scope>
    <source>
        <strain evidence="2">CH2 X CH6</strain>
    </source>
</reference>
<dbReference type="PhylomeDB" id="A7SXE4"/>
<evidence type="ECO:0000313" key="1">
    <source>
        <dbReference type="EMBL" id="EDO31617.1"/>
    </source>
</evidence>
<dbReference type="EMBL" id="DS469885">
    <property type="protein sequence ID" value="EDO31617.1"/>
    <property type="molecule type" value="Genomic_DNA"/>
</dbReference>
<dbReference type="HOGENOM" id="CLU_041238_0_0_1"/>
<gene>
    <name evidence="1" type="ORF">NEMVEDRAFT_v1g370</name>
</gene>
<proteinExistence type="predicted"/>
<dbReference type="Proteomes" id="UP000001593">
    <property type="component" value="Unassembled WGS sequence"/>
</dbReference>
<dbReference type="eggNOG" id="KOG2128">
    <property type="taxonomic scope" value="Eukaryota"/>
</dbReference>
<sequence length="397" mass="45147">IAAISAINEAIDTGDSANTIHTLSLDEAKLSGVDESNAVLYQAVLHAGKVAKAEKTGEDSAELWHGEIQTCLDQSNKHAGDTHQLVEGLVAINHSIDNGDEEELLSALGDPAASIRSVTPDCANAYVKSLQKAKKAKKDAGIQFLQSQLVEVLFNCHHQNFHSVECPQYSLREPERLSTDILSSRKPYCGPLVDRVTGDYDHMVYLQSNEPMIVKLQSHWKGYLARRAYKDRQTFIKEQLPAILRIQANIRGFLQRVKYRRRLAELKSSENDVIKIQSWMRMCLARKKYLQREKYFKEHQAAIIKIQAWVRANVAHNDYKKLITMQDPPVKTVRKFLHLLQHSDADFEEELELQKLRAQVVTDIRSNQQLENDLNLMDIKIGLLVKNRITLQVSYAL</sequence>
<accession>A7SXE4</accession>
<dbReference type="InParanoid" id="A7SXE4"/>
<dbReference type="AlphaFoldDB" id="A7SXE4"/>
<dbReference type="STRING" id="45351.A7SXE4"/>
<name>A7SXE4_NEMVE</name>
<dbReference type="PROSITE" id="PS50096">
    <property type="entry name" value="IQ"/>
    <property type="match status" value="4"/>
</dbReference>